<dbReference type="RefSeq" id="WP_164609504.1">
    <property type="nucleotide sequence ID" value="NZ_JAAIKE010000001.1"/>
</dbReference>
<evidence type="ECO:0000256" key="1">
    <source>
        <dbReference type="SAM" id="Phobius"/>
    </source>
</evidence>
<protein>
    <submittedName>
        <fullName evidence="2">TrgA family protein</fullName>
    </submittedName>
</protein>
<accession>A0A6B3RK90</accession>
<reference evidence="2 3" key="1">
    <citation type="submission" date="2020-02" db="EMBL/GenBank/DDBJ databases">
        <title>Rhodobacter algicola sp. nov., isolated from microalga culture.</title>
        <authorList>
            <person name="Park C.-Y."/>
        </authorList>
    </citation>
    <scope>NUCLEOTIDE SEQUENCE [LARGE SCALE GENOMIC DNA]</scope>
    <source>
        <strain evidence="2 3">ETT8</strain>
    </source>
</reference>
<name>A0A6B3RK90_9RHOB</name>
<feature type="transmembrane region" description="Helical" evidence="1">
    <location>
        <begin position="125"/>
        <end position="144"/>
    </location>
</feature>
<sequence>MPTAAKLFAAIAFALVSAVTAHFYVLSLPESRPVGALYLVSVAVGIICGWLIMGPAAKRARGRVDAMGSGVRTALTIAVVVVLIFACADMLDRALKGRYKTPLDALLGVFEQALVLAPPLARPDIIGVMLLGGLLSGAVAHWAGRRWP</sequence>
<dbReference type="EMBL" id="JAAIKE010000001">
    <property type="protein sequence ID" value="NEX45523.1"/>
    <property type="molecule type" value="Genomic_DNA"/>
</dbReference>
<evidence type="ECO:0000313" key="2">
    <source>
        <dbReference type="EMBL" id="NEX45523.1"/>
    </source>
</evidence>
<gene>
    <name evidence="2" type="ORF">G3572_04855</name>
</gene>
<keyword evidence="3" id="KW-1185">Reference proteome</keyword>
<feature type="transmembrane region" description="Helical" evidence="1">
    <location>
        <begin position="37"/>
        <end position="57"/>
    </location>
</feature>
<organism evidence="2 3">
    <name type="scientific">Pseudotabrizicola algicola</name>
    <dbReference type="NCBI Taxonomy" id="2709381"/>
    <lineage>
        <taxon>Bacteria</taxon>
        <taxon>Pseudomonadati</taxon>
        <taxon>Pseudomonadota</taxon>
        <taxon>Alphaproteobacteria</taxon>
        <taxon>Rhodobacterales</taxon>
        <taxon>Paracoccaceae</taxon>
        <taxon>Pseudotabrizicola</taxon>
    </lineage>
</organism>
<feature type="transmembrane region" description="Helical" evidence="1">
    <location>
        <begin position="69"/>
        <end position="91"/>
    </location>
</feature>
<dbReference type="InterPro" id="IPR047784">
    <property type="entry name" value="TrgA"/>
</dbReference>
<dbReference type="Proteomes" id="UP000481421">
    <property type="component" value="Unassembled WGS sequence"/>
</dbReference>
<keyword evidence="1" id="KW-1133">Transmembrane helix</keyword>
<dbReference type="AlphaFoldDB" id="A0A6B3RK90"/>
<comment type="caution">
    <text evidence="2">The sequence shown here is derived from an EMBL/GenBank/DDBJ whole genome shotgun (WGS) entry which is preliminary data.</text>
</comment>
<keyword evidence="1" id="KW-0472">Membrane</keyword>
<keyword evidence="1" id="KW-0812">Transmembrane</keyword>
<proteinExistence type="predicted"/>
<dbReference type="NCBIfam" id="NF033773">
    <property type="entry name" value="tellur_TrgA"/>
    <property type="match status" value="1"/>
</dbReference>
<evidence type="ECO:0000313" key="3">
    <source>
        <dbReference type="Proteomes" id="UP000481421"/>
    </source>
</evidence>